<accession>A0ABQ0M2K1</accession>
<proteinExistence type="predicted"/>
<dbReference type="EMBL" id="DF849486">
    <property type="protein sequence ID" value="GAT57568.1"/>
    <property type="molecule type" value="Genomic_DNA"/>
</dbReference>
<feature type="domain" description="F-box" evidence="1">
    <location>
        <begin position="1"/>
        <end position="50"/>
    </location>
</feature>
<dbReference type="PROSITE" id="PS50181">
    <property type="entry name" value="FBOX"/>
    <property type="match status" value="1"/>
</dbReference>
<name>A0ABQ0M2K1_MYCCL</name>
<reference evidence="2" key="1">
    <citation type="submission" date="2014-09" db="EMBL/GenBank/DDBJ databases">
        <title>Genome sequence of the luminous mushroom Mycena chlorophos for searching fungal bioluminescence genes.</title>
        <authorList>
            <person name="Tanaka Y."/>
            <person name="Kasuga D."/>
            <person name="Oba Y."/>
            <person name="Hase S."/>
            <person name="Sato K."/>
            <person name="Oba Y."/>
            <person name="Sakakibara Y."/>
        </authorList>
    </citation>
    <scope>NUCLEOTIDE SEQUENCE</scope>
</reference>
<protein>
    <recommendedName>
        <fullName evidence="1">F-box domain-containing protein</fullName>
    </recommendedName>
</protein>
<gene>
    <name evidence="2" type="ORF">MCHLO_14082</name>
</gene>
<dbReference type="Gene3D" id="1.20.1280.50">
    <property type="match status" value="1"/>
</dbReference>
<organism evidence="2 3">
    <name type="scientific">Mycena chlorophos</name>
    <name type="common">Agaric fungus</name>
    <name type="synonym">Agaricus chlorophos</name>
    <dbReference type="NCBI Taxonomy" id="658473"/>
    <lineage>
        <taxon>Eukaryota</taxon>
        <taxon>Fungi</taxon>
        <taxon>Dikarya</taxon>
        <taxon>Basidiomycota</taxon>
        <taxon>Agaricomycotina</taxon>
        <taxon>Agaricomycetes</taxon>
        <taxon>Agaricomycetidae</taxon>
        <taxon>Agaricales</taxon>
        <taxon>Marasmiineae</taxon>
        <taxon>Mycenaceae</taxon>
        <taxon>Mycena</taxon>
    </lineage>
</organism>
<dbReference type="InterPro" id="IPR001810">
    <property type="entry name" value="F-box_dom"/>
</dbReference>
<dbReference type="InterPro" id="IPR036047">
    <property type="entry name" value="F-box-like_dom_sf"/>
</dbReference>
<evidence type="ECO:0000259" key="1">
    <source>
        <dbReference type="PROSITE" id="PS50181"/>
    </source>
</evidence>
<sequence>MPPLPEEVLGHVFSTINSLDASMPSGLRLAAVGRQWRRLALKTPALWTTVVVTHDKQPDLLQELVLRSASLSLDVEIRLEAFRYRFDTAYTKQLDILVAEIHRWRSLAVYTTNPVLRTIRNHIQGVLMPLLQHLRVVQTDTGQVQHLGPFLFDPGVFCTLHLERTMIYAEDCTMLAGLSRVQLTESSLAMLDENKLLSLSQPTGSNDPREPSIIALEEIYIDGSNPTPDGLPYCPSFSSQHITTVSLSRLVAPSMDTVQALSRFYGAVLGSPVLQSVVIADIHGHALTMLFSVIRNTQFPKLRLLVLSEVDMTRASVDDGFLAAFAAGVEHLFLRDRELLEIRELSLRLIQRGAIWRSYQEDGEMKSFEYLLPSFMP</sequence>
<keyword evidence="3" id="KW-1185">Reference proteome</keyword>
<dbReference type="SUPFAM" id="SSF81383">
    <property type="entry name" value="F-box domain"/>
    <property type="match status" value="1"/>
</dbReference>
<dbReference type="Pfam" id="PF12937">
    <property type="entry name" value="F-box-like"/>
    <property type="match status" value="1"/>
</dbReference>
<dbReference type="Proteomes" id="UP000815677">
    <property type="component" value="Unassembled WGS sequence"/>
</dbReference>
<evidence type="ECO:0000313" key="3">
    <source>
        <dbReference type="Proteomes" id="UP000815677"/>
    </source>
</evidence>
<evidence type="ECO:0000313" key="2">
    <source>
        <dbReference type="EMBL" id="GAT57568.1"/>
    </source>
</evidence>